<dbReference type="Pfam" id="PF26341">
    <property type="entry name" value="AAA_SelU"/>
    <property type="match status" value="1"/>
</dbReference>
<dbReference type="PROSITE" id="PS50206">
    <property type="entry name" value="RHODANESE_3"/>
    <property type="match status" value="1"/>
</dbReference>
<evidence type="ECO:0000313" key="4">
    <source>
        <dbReference type="Proteomes" id="UP000017184"/>
    </source>
</evidence>
<dbReference type="GO" id="GO:0002098">
    <property type="term" value="P:tRNA wobble uridine modification"/>
    <property type="evidence" value="ECO:0007669"/>
    <property type="project" value="InterPro"/>
</dbReference>
<keyword evidence="4" id="KW-1185">Reference proteome</keyword>
<dbReference type="SUPFAM" id="SSF52540">
    <property type="entry name" value="P-loop containing nucleoside triphosphate hydrolases"/>
    <property type="match status" value="1"/>
</dbReference>
<dbReference type="Proteomes" id="UP000017184">
    <property type="component" value="Chromosome"/>
</dbReference>
<sequence>MNCSHSRPSASSTTTSCADAEAPAVLPTRATPCNPCSLSADEVLARLDDFDAILDARSEDEYALDHLPGARNWPTLRNEERRIVGTIYKQVHPFEARKRGAAMAARNIAAHIENEALDLPKSWRPLVYCWRGGQRSASLALVLAQIGFRVSMLAGGYKAFRAAVVADTQRRVPTLAWRVVCGPTGAGKTRLLHALAEQGAQVLDLEALAVHRSSVLGAIHGEPQPSQKHFETRIWEALRRFDPERPVFVESESRKVGNLSVPPVLIDAMRNSPCLDLQLPIDERVALLMEDYAHLADDIGDFCQRLSVLSALRGKATVASWQDRARNGALTQVVRELLELHYDPAYSQSIARNFPHFAQAVPLRLANRGAQAMREVANRAIATCVAPTGVGASRIGGTQRGQYSEASSPNA</sequence>
<dbReference type="STRING" id="946483.Cenrod_1545"/>
<dbReference type="Pfam" id="PF00581">
    <property type="entry name" value="Rhodanese"/>
    <property type="match status" value="1"/>
</dbReference>
<proteinExistence type="predicted"/>
<feature type="domain" description="Rhodanese" evidence="2">
    <location>
        <begin position="53"/>
        <end position="165"/>
    </location>
</feature>
<dbReference type="InterPro" id="IPR036873">
    <property type="entry name" value="Rhodanese-like_dom_sf"/>
</dbReference>
<dbReference type="InterPro" id="IPR027417">
    <property type="entry name" value="P-loop_NTPase"/>
</dbReference>
<accession>U5N8I3</accession>
<dbReference type="NCBIfam" id="TIGR03167">
    <property type="entry name" value="tRNA_sel_U_synt"/>
    <property type="match status" value="1"/>
</dbReference>
<dbReference type="Gene3D" id="3.40.250.10">
    <property type="entry name" value="Rhodanese-like domain"/>
    <property type="match status" value="1"/>
</dbReference>
<dbReference type="eggNOG" id="COG2603">
    <property type="taxonomic scope" value="Bacteria"/>
</dbReference>
<dbReference type="SUPFAM" id="SSF52821">
    <property type="entry name" value="Rhodanese/Cell cycle control phosphatase"/>
    <property type="match status" value="1"/>
</dbReference>
<dbReference type="InterPro" id="IPR058840">
    <property type="entry name" value="AAA_SelU"/>
</dbReference>
<dbReference type="NCBIfam" id="NF008750">
    <property type="entry name" value="PRK11784.1-2"/>
    <property type="match status" value="1"/>
</dbReference>
<dbReference type="EMBL" id="CP004885">
    <property type="protein sequence ID" value="AGX87630.1"/>
    <property type="molecule type" value="Genomic_DNA"/>
</dbReference>
<name>U5N8I3_9BURK</name>
<protein>
    <submittedName>
        <fullName evidence="3">tRNA 2-selenouridine synthase</fullName>
    </submittedName>
</protein>
<dbReference type="InterPro" id="IPR017582">
    <property type="entry name" value="SelU"/>
</dbReference>
<dbReference type="GO" id="GO:0043828">
    <property type="term" value="F:tRNA 2-selenouridine synthase activity"/>
    <property type="evidence" value="ECO:0007669"/>
    <property type="project" value="InterPro"/>
</dbReference>
<gene>
    <name evidence="3" type="primary">selU</name>
    <name evidence="3" type="ORF">Cenrod_1545</name>
</gene>
<dbReference type="NCBIfam" id="NF008752">
    <property type="entry name" value="PRK11784.1-4"/>
    <property type="match status" value="1"/>
</dbReference>
<evidence type="ECO:0000313" key="3">
    <source>
        <dbReference type="EMBL" id="AGX87630.1"/>
    </source>
</evidence>
<dbReference type="HOGENOM" id="CLU_043456_0_1_4"/>
<reference evidence="3 4" key="1">
    <citation type="journal article" date="2013" name="Genome Biol.">
        <title>Genomic analysis reveals key aspects of prokaryotic symbiosis in the phototrophic consortium "Chlorochromatium aggregatum".</title>
        <authorList>
            <person name="Liu Z."/>
            <person name="Muller J."/>
            <person name="Li T."/>
            <person name="Alvey R.M."/>
            <person name="Vogl K."/>
            <person name="Frigaard N.U."/>
            <person name="Rockwell N.C."/>
            <person name="Boyd E.S."/>
            <person name="Tomsho L.P."/>
            <person name="Schuster S.C."/>
            <person name="Henke P."/>
            <person name="Rohde M."/>
            <person name="Overmann J."/>
            <person name="Bryant D.A."/>
        </authorList>
    </citation>
    <scope>NUCLEOTIDE SEQUENCE [LARGE SCALE GENOMIC DNA]</scope>
    <source>
        <strain evidence="3">CR</strain>
    </source>
</reference>
<dbReference type="PANTHER" id="PTHR30401:SF0">
    <property type="entry name" value="TRNA 2-SELENOURIDINE SYNTHASE"/>
    <property type="match status" value="1"/>
</dbReference>
<evidence type="ECO:0000259" key="2">
    <source>
        <dbReference type="PROSITE" id="PS50206"/>
    </source>
</evidence>
<dbReference type="PANTHER" id="PTHR30401">
    <property type="entry name" value="TRNA 2-SELENOURIDINE SYNTHASE"/>
    <property type="match status" value="1"/>
</dbReference>
<evidence type="ECO:0000256" key="1">
    <source>
        <dbReference type="ARBA" id="ARBA00023266"/>
    </source>
</evidence>
<dbReference type="InterPro" id="IPR001763">
    <property type="entry name" value="Rhodanese-like_dom"/>
</dbReference>
<dbReference type="KEGG" id="cbx:Cenrod_1545"/>
<organism evidence="3 4">
    <name type="scientific">Candidatus Symbiobacter mobilis CR</name>
    <dbReference type="NCBI Taxonomy" id="946483"/>
    <lineage>
        <taxon>Bacteria</taxon>
        <taxon>Pseudomonadati</taxon>
        <taxon>Pseudomonadota</taxon>
        <taxon>Betaproteobacteria</taxon>
        <taxon>Burkholderiales</taxon>
        <taxon>Comamonadaceae</taxon>
    </lineage>
</organism>
<dbReference type="SMART" id="SM00450">
    <property type="entry name" value="RHOD"/>
    <property type="match status" value="1"/>
</dbReference>
<dbReference type="OrthoDB" id="9808735at2"/>
<dbReference type="AlphaFoldDB" id="U5N8I3"/>
<keyword evidence="1" id="KW-0711">Selenium</keyword>
<dbReference type="PATRIC" id="fig|946483.4.peg.1564"/>